<organism evidence="1 2">
    <name type="scientific">Artomyces pyxidatus</name>
    <dbReference type="NCBI Taxonomy" id="48021"/>
    <lineage>
        <taxon>Eukaryota</taxon>
        <taxon>Fungi</taxon>
        <taxon>Dikarya</taxon>
        <taxon>Basidiomycota</taxon>
        <taxon>Agaricomycotina</taxon>
        <taxon>Agaricomycetes</taxon>
        <taxon>Russulales</taxon>
        <taxon>Auriscalpiaceae</taxon>
        <taxon>Artomyces</taxon>
    </lineage>
</organism>
<name>A0ACB8SRT5_9AGAM</name>
<gene>
    <name evidence="1" type="ORF">BV25DRAFT_1829849</name>
</gene>
<proteinExistence type="predicted"/>
<dbReference type="EMBL" id="MU277233">
    <property type="protein sequence ID" value="KAI0058616.1"/>
    <property type="molecule type" value="Genomic_DNA"/>
</dbReference>
<evidence type="ECO:0000313" key="1">
    <source>
        <dbReference type="EMBL" id="KAI0058616.1"/>
    </source>
</evidence>
<protein>
    <submittedName>
        <fullName evidence="1">UPF0057-domain-containing protein</fullName>
    </submittedName>
</protein>
<evidence type="ECO:0000313" key="2">
    <source>
        <dbReference type="Proteomes" id="UP000814140"/>
    </source>
</evidence>
<reference evidence="1" key="2">
    <citation type="journal article" date="2022" name="New Phytol.">
        <title>Evolutionary transition to the ectomycorrhizal habit in the genomes of a hyperdiverse lineage of mushroom-forming fungi.</title>
        <authorList>
            <person name="Looney B."/>
            <person name="Miyauchi S."/>
            <person name="Morin E."/>
            <person name="Drula E."/>
            <person name="Courty P.E."/>
            <person name="Kohler A."/>
            <person name="Kuo A."/>
            <person name="LaButti K."/>
            <person name="Pangilinan J."/>
            <person name="Lipzen A."/>
            <person name="Riley R."/>
            <person name="Andreopoulos W."/>
            <person name="He G."/>
            <person name="Johnson J."/>
            <person name="Nolan M."/>
            <person name="Tritt A."/>
            <person name="Barry K.W."/>
            <person name="Grigoriev I.V."/>
            <person name="Nagy L.G."/>
            <person name="Hibbett D."/>
            <person name="Henrissat B."/>
            <person name="Matheny P.B."/>
            <person name="Labbe J."/>
            <person name="Martin F.M."/>
        </authorList>
    </citation>
    <scope>NUCLEOTIDE SEQUENCE</scope>
    <source>
        <strain evidence="1">HHB10654</strain>
    </source>
</reference>
<keyword evidence="2" id="KW-1185">Reference proteome</keyword>
<accession>A0ACB8SRT5</accession>
<reference evidence="1" key="1">
    <citation type="submission" date="2021-03" db="EMBL/GenBank/DDBJ databases">
        <authorList>
            <consortium name="DOE Joint Genome Institute"/>
            <person name="Ahrendt S."/>
            <person name="Looney B.P."/>
            <person name="Miyauchi S."/>
            <person name="Morin E."/>
            <person name="Drula E."/>
            <person name="Courty P.E."/>
            <person name="Chicoki N."/>
            <person name="Fauchery L."/>
            <person name="Kohler A."/>
            <person name="Kuo A."/>
            <person name="Labutti K."/>
            <person name="Pangilinan J."/>
            <person name="Lipzen A."/>
            <person name="Riley R."/>
            <person name="Andreopoulos W."/>
            <person name="He G."/>
            <person name="Johnson J."/>
            <person name="Barry K.W."/>
            <person name="Grigoriev I.V."/>
            <person name="Nagy L."/>
            <person name="Hibbett D."/>
            <person name="Henrissat B."/>
            <person name="Matheny P.B."/>
            <person name="Labbe J."/>
            <person name="Martin F."/>
        </authorList>
    </citation>
    <scope>NUCLEOTIDE SEQUENCE</scope>
    <source>
        <strain evidence="1">HHB10654</strain>
    </source>
</reference>
<sequence length="111" mass="11732">MAIRGSDVCLILVAIIFPPAAAAFIAGCSCDLLINILLTILGYLPGHIHAFWLIYRRMKAEEQWGHNGYVYVGNGQYQGGGVQPGLAGAGGPYQQNYGATNAAPAYSAPHP</sequence>
<dbReference type="Proteomes" id="UP000814140">
    <property type="component" value="Unassembled WGS sequence"/>
</dbReference>
<comment type="caution">
    <text evidence="1">The sequence shown here is derived from an EMBL/GenBank/DDBJ whole genome shotgun (WGS) entry which is preliminary data.</text>
</comment>